<name>A0AB33TBJ9_9MYCO</name>
<dbReference type="Proteomes" id="UP000038487">
    <property type="component" value="Unassembled WGS sequence"/>
</dbReference>
<dbReference type="EMBL" id="CSUW01000016">
    <property type="protein sequence ID" value="CPT66874.1"/>
    <property type="molecule type" value="Genomic_DNA"/>
</dbReference>
<gene>
    <name evidence="1" type="ORF">ERS075527_05081</name>
</gene>
<organism evidence="1 2">
    <name type="scientific">Mycobacteroides abscessus</name>
    <dbReference type="NCBI Taxonomy" id="36809"/>
    <lineage>
        <taxon>Bacteria</taxon>
        <taxon>Bacillati</taxon>
        <taxon>Actinomycetota</taxon>
        <taxon>Actinomycetes</taxon>
        <taxon>Mycobacteriales</taxon>
        <taxon>Mycobacteriaceae</taxon>
        <taxon>Mycobacteroides</taxon>
    </lineage>
</organism>
<evidence type="ECO:0000313" key="2">
    <source>
        <dbReference type="Proteomes" id="UP000038487"/>
    </source>
</evidence>
<evidence type="ECO:0000313" key="1">
    <source>
        <dbReference type="EMBL" id="CPT66874.1"/>
    </source>
</evidence>
<sequence>MSVLLEALALFLAASGGFTAYLFTLGPRRRGNQIQISGDNSVAIQTGGTITVQASHGSIAAHTIVGDVTIGGGRRVSVEPNPLRRALLARSGAGQPLFMVGEVDSPDELLSMVNAADHIGKWWWDRTSKVAYLWLGQGYKVLGAPETAKPTRPDTYRVSEFAAQCACPRCGFVNTHYIQPCTQDPGSVTRECTECGQTWRQQ</sequence>
<protein>
    <submittedName>
        <fullName evidence="1">Uncharacterized protein</fullName>
    </submittedName>
</protein>
<dbReference type="AlphaFoldDB" id="A0AB33TBJ9"/>
<accession>A0AB33TBJ9</accession>
<proteinExistence type="predicted"/>
<dbReference type="RefSeq" id="WP_131723201.1">
    <property type="nucleotide sequence ID" value="NZ_CSUW01000016.1"/>
</dbReference>
<comment type="caution">
    <text evidence="1">The sequence shown here is derived from an EMBL/GenBank/DDBJ whole genome shotgun (WGS) entry which is preliminary data.</text>
</comment>
<reference evidence="1 2" key="1">
    <citation type="submission" date="2015-03" db="EMBL/GenBank/DDBJ databases">
        <authorList>
            <consortium name="Pathogen Informatics"/>
            <person name="Murphy D."/>
        </authorList>
    </citation>
    <scope>NUCLEOTIDE SEQUENCE [LARGE SCALE GENOMIC DNA]</scope>
    <source>
        <strain evidence="1 2">PAP036</strain>
    </source>
</reference>